<reference evidence="1 2" key="1">
    <citation type="submission" date="2024-05" db="EMBL/GenBank/DDBJ databases">
        <authorList>
            <person name="Duchaud E."/>
        </authorList>
    </citation>
    <scope>NUCLEOTIDE SEQUENCE [LARGE SCALE GENOMIC DNA]</scope>
    <source>
        <strain evidence="1">Ena-SAMPLE-TAB-13-05-2024-13:56:06:370-140308</strain>
    </source>
</reference>
<accession>A0ABM9P725</accession>
<evidence type="ECO:0000313" key="2">
    <source>
        <dbReference type="Proteomes" id="UP001497527"/>
    </source>
</evidence>
<keyword evidence="2" id="KW-1185">Reference proteome</keyword>
<name>A0ABM9P725_9FLAO</name>
<gene>
    <name evidence="1" type="ORF">T190423A01A_130020</name>
</gene>
<dbReference type="EMBL" id="CAXJIO010000004">
    <property type="protein sequence ID" value="CAL2101340.1"/>
    <property type="molecule type" value="Genomic_DNA"/>
</dbReference>
<comment type="caution">
    <text evidence="1">The sequence shown here is derived from an EMBL/GenBank/DDBJ whole genome shotgun (WGS) entry which is preliminary data.</text>
</comment>
<proteinExistence type="predicted"/>
<evidence type="ECO:0000313" key="1">
    <source>
        <dbReference type="EMBL" id="CAL2101340.1"/>
    </source>
</evidence>
<protein>
    <submittedName>
        <fullName evidence="1">Uncharacterized protein</fullName>
    </submittedName>
</protein>
<sequence>MVERQPSKLNVAGSNPVSRSKFVADIAQLVERILGRDEVTGSNPVVGSIFRVC</sequence>
<dbReference type="Proteomes" id="UP001497527">
    <property type="component" value="Unassembled WGS sequence"/>
</dbReference>
<organism evidence="1 2">
    <name type="scientific">Tenacibaculum polynesiense</name>
    <dbReference type="NCBI Taxonomy" id="3137857"/>
    <lineage>
        <taxon>Bacteria</taxon>
        <taxon>Pseudomonadati</taxon>
        <taxon>Bacteroidota</taxon>
        <taxon>Flavobacteriia</taxon>
        <taxon>Flavobacteriales</taxon>
        <taxon>Flavobacteriaceae</taxon>
        <taxon>Tenacibaculum</taxon>
    </lineage>
</organism>